<name>A0A7W8QRA0_9ACTN</name>
<sequence>MGAAPSGRITVNPAPPVAASTGAMDLEQAAARLALHPRAAPIPRSVAAALLGLPAPAATTVLGRLHRAGWIEPAGQAWSPPRPMGDKRLRLSAQEARVAVAAMAARYTRTATVCDAALDPTLPRPPALAAPFRAVFTRPDALTWMHQHFAVLAELVGLLLRHRAGQGAVWRLAAACTAYLHLMGPPVAQEWVYVAAQGARAARRASEEQARLHLLGLLASGYLAGGHHDQAKQVALRLHTQARRSKASWAAAYSQVLLARAHAAAGAGWAGVHSARHAAAEFHRAGDDRGLGQAQAAWGQALLAQQRPGEAVLLLGQAVIGLDAAGAEVSAAQARLELARAHAAQGPTGALRAEHLLLKVRTDAGRLGAQALRRQANTLLAACRRHRTAPAAPRRPPIRR</sequence>
<protein>
    <submittedName>
        <fullName evidence="1">Uncharacterized protein</fullName>
    </submittedName>
</protein>
<organism evidence="1 2">
    <name type="scientific">Nocardiopsis composta</name>
    <dbReference type="NCBI Taxonomy" id="157465"/>
    <lineage>
        <taxon>Bacteria</taxon>
        <taxon>Bacillati</taxon>
        <taxon>Actinomycetota</taxon>
        <taxon>Actinomycetes</taxon>
        <taxon>Streptosporangiales</taxon>
        <taxon>Nocardiopsidaceae</taxon>
        <taxon>Nocardiopsis</taxon>
    </lineage>
</organism>
<reference evidence="1 2" key="1">
    <citation type="submission" date="2020-08" db="EMBL/GenBank/DDBJ databases">
        <title>Sequencing the genomes of 1000 actinobacteria strains.</title>
        <authorList>
            <person name="Klenk H.-P."/>
        </authorList>
    </citation>
    <scope>NUCLEOTIDE SEQUENCE [LARGE SCALE GENOMIC DNA]</scope>
    <source>
        <strain evidence="1 2">DSM 44551</strain>
    </source>
</reference>
<evidence type="ECO:0000313" key="1">
    <source>
        <dbReference type="EMBL" id="MBB5435163.1"/>
    </source>
</evidence>
<dbReference type="Proteomes" id="UP000572635">
    <property type="component" value="Unassembled WGS sequence"/>
</dbReference>
<gene>
    <name evidence="1" type="ORF">HDA36_005247</name>
</gene>
<proteinExistence type="predicted"/>
<dbReference type="EMBL" id="JACHDB010000001">
    <property type="protein sequence ID" value="MBB5435163.1"/>
    <property type="molecule type" value="Genomic_DNA"/>
</dbReference>
<accession>A0A7W8QRA0</accession>
<evidence type="ECO:0000313" key="2">
    <source>
        <dbReference type="Proteomes" id="UP000572635"/>
    </source>
</evidence>
<dbReference type="AlphaFoldDB" id="A0A7W8QRA0"/>
<keyword evidence="2" id="KW-1185">Reference proteome</keyword>
<comment type="caution">
    <text evidence="1">The sequence shown here is derived from an EMBL/GenBank/DDBJ whole genome shotgun (WGS) entry which is preliminary data.</text>
</comment>
<dbReference type="RefSeq" id="WP_184396677.1">
    <property type="nucleotide sequence ID" value="NZ_BAAAJD010000105.1"/>
</dbReference>